<dbReference type="AlphaFoldDB" id="A0AAE0IAA7"/>
<dbReference type="EMBL" id="JAUEPO010000005">
    <property type="protein sequence ID" value="KAK3321385.1"/>
    <property type="molecule type" value="Genomic_DNA"/>
</dbReference>
<feature type="compositionally biased region" description="Basic and acidic residues" evidence="2">
    <location>
        <begin position="59"/>
        <end position="75"/>
    </location>
</feature>
<feature type="coiled-coil region" evidence="1">
    <location>
        <begin position="661"/>
        <end position="695"/>
    </location>
</feature>
<proteinExistence type="predicted"/>
<comment type="caution">
    <text evidence="3">The sequence shown here is derived from an EMBL/GenBank/DDBJ whole genome shotgun (WGS) entry which is preliminary data.</text>
</comment>
<accession>A0AAE0IAA7</accession>
<evidence type="ECO:0000256" key="2">
    <source>
        <dbReference type="SAM" id="MobiDB-lite"/>
    </source>
</evidence>
<evidence type="ECO:0000313" key="3">
    <source>
        <dbReference type="EMBL" id="KAK3321385.1"/>
    </source>
</evidence>
<keyword evidence="1" id="KW-0175">Coiled coil</keyword>
<reference evidence="3" key="1">
    <citation type="journal article" date="2023" name="Mol. Phylogenet. Evol.">
        <title>Genome-scale phylogeny and comparative genomics of the fungal order Sordariales.</title>
        <authorList>
            <person name="Hensen N."/>
            <person name="Bonometti L."/>
            <person name="Westerberg I."/>
            <person name="Brannstrom I.O."/>
            <person name="Guillou S."/>
            <person name="Cros-Aarteil S."/>
            <person name="Calhoun S."/>
            <person name="Haridas S."/>
            <person name="Kuo A."/>
            <person name="Mondo S."/>
            <person name="Pangilinan J."/>
            <person name="Riley R."/>
            <person name="LaButti K."/>
            <person name="Andreopoulos B."/>
            <person name="Lipzen A."/>
            <person name="Chen C."/>
            <person name="Yan M."/>
            <person name="Daum C."/>
            <person name="Ng V."/>
            <person name="Clum A."/>
            <person name="Steindorff A."/>
            <person name="Ohm R.A."/>
            <person name="Martin F."/>
            <person name="Silar P."/>
            <person name="Natvig D.O."/>
            <person name="Lalanne C."/>
            <person name="Gautier V."/>
            <person name="Ament-Velasquez S.L."/>
            <person name="Kruys A."/>
            <person name="Hutchinson M.I."/>
            <person name="Powell A.J."/>
            <person name="Barry K."/>
            <person name="Miller A.N."/>
            <person name="Grigoriev I.V."/>
            <person name="Debuchy R."/>
            <person name="Gladieux P."/>
            <person name="Hiltunen Thoren M."/>
            <person name="Johannesson H."/>
        </authorList>
    </citation>
    <scope>NUCLEOTIDE SEQUENCE</scope>
    <source>
        <strain evidence="3">SMH4131-1</strain>
    </source>
</reference>
<feature type="compositionally biased region" description="Polar residues" evidence="2">
    <location>
        <begin position="40"/>
        <end position="58"/>
    </location>
</feature>
<protein>
    <submittedName>
        <fullName evidence="3">Uncharacterized protein</fullName>
    </submittedName>
</protein>
<organism evidence="3 4">
    <name type="scientific">Cercophora scortea</name>
    <dbReference type="NCBI Taxonomy" id="314031"/>
    <lineage>
        <taxon>Eukaryota</taxon>
        <taxon>Fungi</taxon>
        <taxon>Dikarya</taxon>
        <taxon>Ascomycota</taxon>
        <taxon>Pezizomycotina</taxon>
        <taxon>Sordariomycetes</taxon>
        <taxon>Sordariomycetidae</taxon>
        <taxon>Sordariales</taxon>
        <taxon>Lasiosphaeriaceae</taxon>
        <taxon>Cercophora</taxon>
    </lineage>
</organism>
<reference evidence="3" key="2">
    <citation type="submission" date="2023-06" db="EMBL/GenBank/DDBJ databases">
        <authorList>
            <consortium name="Lawrence Berkeley National Laboratory"/>
            <person name="Haridas S."/>
            <person name="Hensen N."/>
            <person name="Bonometti L."/>
            <person name="Westerberg I."/>
            <person name="Brannstrom I.O."/>
            <person name="Guillou S."/>
            <person name="Cros-Aarteil S."/>
            <person name="Calhoun S."/>
            <person name="Kuo A."/>
            <person name="Mondo S."/>
            <person name="Pangilinan J."/>
            <person name="Riley R."/>
            <person name="Labutti K."/>
            <person name="Andreopoulos B."/>
            <person name="Lipzen A."/>
            <person name="Chen C."/>
            <person name="Yanf M."/>
            <person name="Daum C."/>
            <person name="Ng V."/>
            <person name="Clum A."/>
            <person name="Steindorff A."/>
            <person name="Ohm R."/>
            <person name="Martin F."/>
            <person name="Silar P."/>
            <person name="Natvig D."/>
            <person name="Lalanne C."/>
            <person name="Gautier V."/>
            <person name="Ament-Velasquez S.L."/>
            <person name="Kruys A."/>
            <person name="Hutchinson M.I."/>
            <person name="Powell A.J."/>
            <person name="Barry K."/>
            <person name="Miller A.N."/>
            <person name="Grigoriev I.V."/>
            <person name="Debuchy R."/>
            <person name="Gladieux P."/>
            <person name="Thoren M.H."/>
            <person name="Johannesson H."/>
        </authorList>
    </citation>
    <scope>NUCLEOTIDE SEQUENCE</scope>
    <source>
        <strain evidence="3">SMH4131-1</strain>
    </source>
</reference>
<evidence type="ECO:0000313" key="4">
    <source>
        <dbReference type="Proteomes" id="UP001286456"/>
    </source>
</evidence>
<gene>
    <name evidence="3" type="ORF">B0T19DRAFT_403930</name>
</gene>
<keyword evidence="4" id="KW-1185">Reference proteome</keyword>
<feature type="region of interest" description="Disordered" evidence="2">
    <location>
        <begin position="361"/>
        <end position="382"/>
    </location>
</feature>
<sequence>MASNNSGDSAPPFLPRQRSRQNTPTPPPPVAESSTTSSSVDSDGQDQQISLSGDVTNTGHDDHEDGHAVVHEHAPGNDNVCVPSCSSNGQHQDRKWLMTPSMMQAYLAMRGPRNDDHDDDSELDPLALFEKRRKGEFKMNSYRSDPLIGHIERQEEQRMFMKPSTSAAGNSMIADICHSATGERPQKDDPNRKSMFYYDRPETFKHLEGVEFTYPELEAHDGYGYHSAWSAKYQNKKGAAEEKEDHTITDFDNTSADLNDDDHQALVLRNPTPVNMADADQEASGPSSLTIRNSITVMEMHDNHGHDIPNAGPVTLYLSPSSIAGDADNMNTPNEDVFSAIPSPISAEDAVWEYKANIDADSDEQPAGTGSDEATDTWGGNTSNLWGGSTAVDYLPHLPGSSSSATGNINMPNMNLGGANISMPELSATSKLILSFKGTPSLADFERMYDSLESDDGEGDHETGRISPCSFAFLAKGARHHTFGGMPKPTVPEDIGSQRPTVPEDPTIVAEREKKRLERLNNPKAMQMPMQGDDGDNDSSMYGTCSFYSVTTNPSFAWTARGVDPEETKKYVDTTFDRMNPAAAQLALVQGGVEIRDEAVGPSSAVEEGEGDEEFFSKEEVAAAIADPSFAGVLEPGINAANLDRYLLVTRDAIAISQQKEKAMDHTIKFLERRIDELNERKQEAYLKAMILARKRAKDAGTEYVPTPFSFRAGGVVPLPPPGYAPPTSPAAVEAKAARIRAQIARQVRELRHVLGVRARALDRKRETHDELVECATDLEREIGIVCAGAVGVGDFDVLVEALGQSGLTEEELAEFALA</sequence>
<dbReference type="Proteomes" id="UP001286456">
    <property type="component" value="Unassembled WGS sequence"/>
</dbReference>
<feature type="region of interest" description="Disordered" evidence="2">
    <location>
        <begin position="1"/>
        <end position="75"/>
    </location>
</feature>
<name>A0AAE0IAA7_9PEZI</name>
<evidence type="ECO:0000256" key="1">
    <source>
        <dbReference type="SAM" id="Coils"/>
    </source>
</evidence>